<keyword evidence="2" id="KW-1185">Reference proteome</keyword>
<dbReference type="Proteomes" id="UP000198553">
    <property type="component" value="Unassembled WGS sequence"/>
</dbReference>
<proteinExistence type="predicted"/>
<dbReference type="OrthoDB" id="2740196at2"/>
<evidence type="ECO:0000313" key="1">
    <source>
        <dbReference type="EMBL" id="SEM63274.1"/>
    </source>
</evidence>
<sequence>MDNEKVKHDKNQQESNDVAQAIEASEANIKLQDAFYGDHNSLNNNAPVYVAGNNTPAINVNPKK</sequence>
<protein>
    <submittedName>
        <fullName evidence="1">Uncharacterized protein</fullName>
    </submittedName>
</protein>
<name>A0A1H7ZZZ6_9BACI</name>
<gene>
    <name evidence="1" type="ORF">SAMN05192533_104146</name>
</gene>
<accession>A0A1H7ZZZ6</accession>
<evidence type="ECO:0000313" key="2">
    <source>
        <dbReference type="Proteomes" id="UP000198553"/>
    </source>
</evidence>
<reference evidence="2" key="1">
    <citation type="submission" date="2016-10" db="EMBL/GenBank/DDBJ databases">
        <authorList>
            <person name="Varghese N."/>
            <person name="Submissions S."/>
        </authorList>
    </citation>
    <scope>NUCLEOTIDE SEQUENCE [LARGE SCALE GENOMIC DNA]</scope>
    <source>
        <strain evidence="2">B48,IBRC-M 10115,DSM 25386,CECT 8001</strain>
    </source>
</reference>
<organism evidence="1 2">
    <name type="scientific">Mesobacillus persicus</name>
    <dbReference type="NCBI Taxonomy" id="930146"/>
    <lineage>
        <taxon>Bacteria</taxon>
        <taxon>Bacillati</taxon>
        <taxon>Bacillota</taxon>
        <taxon>Bacilli</taxon>
        <taxon>Bacillales</taxon>
        <taxon>Bacillaceae</taxon>
        <taxon>Mesobacillus</taxon>
    </lineage>
</organism>
<dbReference type="RefSeq" id="WP_090743168.1">
    <property type="nucleotide sequence ID" value="NZ_FOBW01000004.1"/>
</dbReference>
<dbReference type="EMBL" id="FOBW01000004">
    <property type="protein sequence ID" value="SEM63274.1"/>
    <property type="molecule type" value="Genomic_DNA"/>
</dbReference>
<dbReference type="AlphaFoldDB" id="A0A1H7ZZZ6"/>